<proteinExistence type="predicted"/>
<dbReference type="PRINTS" id="PR01801">
    <property type="entry name" value="SURFCEANTIGN"/>
</dbReference>
<dbReference type="InterPro" id="IPR007226">
    <property type="entry name" value="SRS_dom"/>
</dbReference>
<organism evidence="2 3">
    <name type="scientific">Besnoitia besnoiti</name>
    <name type="common">Apicomplexan protozoan</name>
    <dbReference type="NCBI Taxonomy" id="94643"/>
    <lineage>
        <taxon>Eukaryota</taxon>
        <taxon>Sar</taxon>
        <taxon>Alveolata</taxon>
        <taxon>Apicomplexa</taxon>
        <taxon>Conoidasida</taxon>
        <taxon>Coccidia</taxon>
        <taxon>Eucoccidiorida</taxon>
        <taxon>Eimeriorina</taxon>
        <taxon>Sarcocystidae</taxon>
        <taxon>Besnoitia</taxon>
    </lineage>
</organism>
<dbReference type="GO" id="GO:0016020">
    <property type="term" value="C:membrane"/>
    <property type="evidence" value="ECO:0007669"/>
    <property type="project" value="InterPro"/>
</dbReference>
<dbReference type="KEGG" id="bbes:BESB_057550"/>
<dbReference type="AlphaFoldDB" id="A0A2A9MFZ1"/>
<dbReference type="Gene3D" id="2.60.40.1320">
    <property type="entry name" value="SRS domain"/>
    <property type="match status" value="2"/>
</dbReference>
<dbReference type="EMBL" id="NWUJ01000004">
    <property type="protein sequence ID" value="PFH36104.1"/>
    <property type="molecule type" value="Genomic_DNA"/>
</dbReference>
<feature type="domain" description="SRS" evidence="1">
    <location>
        <begin position="74"/>
        <end position="205"/>
    </location>
</feature>
<dbReference type="GeneID" id="40310684"/>
<dbReference type="InterPro" id="IPR036755">
    <property type="entry name" value="SRS_dom_sf"/>
</dbReference>
<dbReference type="SUPFAM" id="SSF74877">
    <property type="entry name" value="Major surface antigen p30, SAG1"/>
    <property type="match status" value="2"/>
</dbReference>
<evidence type="ECO:0000313" key="2">
    <source>
        <dbReference type="EMBL" id="PFH36104.1"/>
    </source>
</evidence>
<accession>A0A2A9MFZ1</accession>
<evidence type="ECO:0000313" key="3">
    <source>
        <dbReference type="Proteomes" id="UP000224006"/>
    </source>
</evidence>
<dbReference type="VEuPathDB" id="ToxoDB:BESB_057550"/>
<dbReference type="InterPro" id="IPR028352">
    <property type="entry name" value="Surface_antig_SAG1"/>
</dbReference>
<dbReference type="RefSeq" id="XP_029220113.1">
    <property type="nucleotide sequence ID" value="XM_029364190.1"/>
</dbReference>
<evidence type="ECO:0000259" key="1">
    <source>
        <dbReference type="Pfam" id="PF04092"/>
    </source>
</evidence>
<name>A0A2A9MFZ1_BESBE</name>
<dbReference type="Pfam" id="PF04092">
    <property type="entry name" value="SAG"/>
    <property type="match status" value="2"/>
</dbReference>
<reference evidence="2 3" key="1">
    <citation type="submission" date="2017-09" db="EMBL/GenBank/DDBJ databases">
        <title>Genome sequencing of Besnoitia besnoiti strain Bb-Ger1.</title>
        <authorList>
            <person name="Schares G."/>
            <person name="Venepally P."/>
            <person name="Lorenzi H.A."/>
        </authorList>
    </citation>
    <scope>NUCLEOTIDE SEQUENCE [LARGE SCALE GENOMIC DNA]</scope>
    <source>
        <strain evidence="2 3">Bb-Ger1</strain>
    </source>
</reference>
<sequence>MGSPSARFGQALPAFVGARHQRRQTDYGFSPRKGLTLAVLVANFTAFSTYLCASGLPGRVSEETSSCEPTDNGTKCTCHASDTSSEAKSLTAALSQKKNLLEVVCKSPLAPAPAALAGALVCAAGADCLTECTAVKSPSCIDVVSLLSGTRENVKWKSNPEEVRDVEQSKTLTIPFENFPYTDGHFFVGCTDKNTTTKCTVAVTVEARVSTTAGQIVTCAYGAGSNLSHQAVTLSQSQNSFTLVCGEEGEVLPTKYETAYCSADAGADCSEDYKSVIPAYERSWWAKNNDGRSFTLSVPVDKFPTDQTKIVVGCRYKGDSKGSKNSDKDASGPTVCSVDVTIEASASAAMTVRSIDAFTLLVVVGILTSFARVM</sequence>
<feature type="domain" description="SRS" evidence="1">
    <location>
        <begin position="215"/>
        <end position="342"/>
    </location>
</feature>
<protein>
    <submittedName>
        <fullName evidence="2">SAG-related sequence</fullName>
    </submittedName>
</protein>
<dbReference type="Proteomes" id="UP000224006">
    <property type="component" value="Chromosome IV"/>
</dbReference>
<gene>
    <name evidence="2" type="ORF">BESB_057550</name>
</gene>
<comment type="caution">
    <text evidence="2">The sequence shown here is derived from an EMBL/GenBank/DDBJ whole genome shotgun (WGS) entry which is preliminary data.</text>
</comment>
<keyword evidence="3" id="KW-1185">Reference proteome</keyword>